<evidence type="ECO:0000256" key="3">
    <source>
        <dbReference type="ARBA" id="ARBA00022723"/>
    </source>
</evidence>
<dbReference type="Gene3D" id="1.10.760.10">
    <property type="entry name" value="Cytochrome c-like domain"/>
    <property type="match status" value="1"/>
</dbReference>
<gene>
    <name evidence="8" type="ORF">A3B81_07470</name>
</gene>
<reference evidence="8 9" key="1">
    <citation type="journal article" date="2016" name="Nat. Commun.">
        <title>Thousands of microbial genomes shed light on interconnected biogeochemical processes in an aquifer system.</title>
        <authorList>
            <person name="Anantharaman K."/>
            <person name="Brown C.T."/>
            <person name="Hug L.A."/>
            <person name="Sharon I."/>
            <person name="Castelle C.J."/>
            <person name="Probst A.J."/>
            <person name="Thomas B.C."/>
            <person name="Singh A."/>
            <person name="Wilkins M.J."/>
            <person name="Karaoz U."/>
            <person name="Brodie E.L."/>
            <person name="Williams K.H."/>
            <person name="Hubbard S.S."/>
            <person name="Banfield J.F."/>
        </authorList>
    </citation>
    <scope>NUCLEOTIDE SEQUENCE [LARGE SCALE GENOMIC DNA]</scope>
</reference>
<proteinExistence type="predicted"/>
<keyword evidence="2 6" id="KW-0349">Heme</keyword>
<keyword evidence="5 6" id="KW-0408">Iron</keyword>
<dbReference type="PROSITE" id="PS51007">
    <property type="entry name" value="CYTC"/>
    <property type="match status" value="1"/>
</dbReference>
<keyword evidence="4" id="KW-0249">Electron transport</keyword>
<evidence type="ECO:0000256" key="6">
    <source>
        <dbReference type="PROSITE-ProRule" id="PRU00433"/>
    </source>
</evidence>
<dbReference type="GO" id="GO:0005506">
    <property type="term" value="F:iron ion binding"/>
    <property type="evidence" value="ECO:0007669"/>
    <property type="project" value="InterPro"/>
</dbReference>
<dbReference type="GO" id="GO:0020037">
    <property type="term" value="F:heme binding"/>
    <property type="evidence" value="ECO:0007669"/>
    <property type="project" value="InterPro"/>
</dbReference>
<organism evidence="8 9">
    <name type="scientific">Candidatus Muproteobacteria bacterium RIFCSPHIGHO2_02_FULL_65_16</name>
    <dbReference type="NCBI Taxonomy" id="1817766"/>
    <lineage>
        <taxon>Bacteria</taxon>
        <taxon>Pseudomonadati</taxon>
        <taxon>Pseudomonadota</taxon>
        <taxon>Candidatus Muproteobacteria</taxon>
    </lineage>
</organism>
<dbReference type="PANTHER" id="PTHR35008">
    <property type="entry name" value="BLL4482 PROTEIN-RELATED"/>
    <property type="match status" value="1"/>
</dbReference>
<dbReference type="InterPro" id="IPR009056">
    <property type="entry name" value="Cyt_c-like_dom"/>
</dbReference>
<dbReference type="GO" id="GO:0009055">
    <property type="term" value="F:electron transfer activity"/>
    <property type="evidence" value="ECO:0007669"/>
    <property type="project" value="InterPro"/>
</dbReference>
<dbReference type="AlphaFoldDB" id="A0A1F6TVD4"/>
<evidence type="ECO:0000313" key="8">
    <source>
        <dbReference type="EMBL" id="OGI49108.1"/>
    </source>
</evidence>
<evidence type="ECO:0000256" key="2">
    <source>
        <dbReference type="ARBA" id="ARBA00022617"/>
    </source>
</evidence>
<keyword evidence="3 6" id="KW-0479">Metal-binding</keyword>
<dbReference type="EMBL" id="MFTA01000128">
    <property type="protein sequence ID" value="OGI49108.1"/>
    <property type="molecule type" value="Genomic_DNA"/>
</dbReference>
<dbReference type="PRINTS" id="PR00605">
    <property type="entry name" value="CYTCHROMECIC"/>
</dbReference>
<keyword evidence="1" id="KW-0813">Transport</keyword>
<dbReference type="InterPro" id="IPR051459">
    <property type="entry name" value="Cytochrome_c-type_DH"/>
</dbReference>
<dbReference type="InterPro" id="IPR036909">
    <property type="entry name" value="Cyt_c-like_dom_sf"/>
</dbReference>
<dbReference type="PROSITE" id="PS51257">
    <property type="entry name" value="PROKAR_LIPOPROTEIN"/>
    <property type="match status" value="1"/>
</dbReference>
<dbReference type="PANTHER" id="PTHR35008:SF4">
    <property type="entry name" value="BLL4482 PROTEIN"/>
    <property type="match status" value="1"/>
</dbReference>
<sequence length="164" mass="17635">MKPFLVQRFTPVVLVLLFLSACGEKETLDLGECAGGATSATGGPDAALARRGGAIYKQHCARCHGADAEGAPNWHQPDVAGRYPPPPLDGSAHAWHHPKAVLKQMIRDGIPRADGGMPAWGGKLSEADIEAVIAWFQSRWPDEIYRNWLANEAQATCPDKGRNG</sequence>
<dbReference type="InterPro" id="IPR008168">
    <property type="entry name" value="Cyt_C_IC"/>
</dbReference>
<feature type="domain" description="Cytochrome c" evidence="7">
    <location>
        <begin position="47"/>
        <end position="140"/>
    </location>
</feature>
<protein>
    <recommendedName>
        <fullName evidence="7">Cytochrome c domain-containing protein</fullName>
    </recommendedName>
</protein>
<dbReference type="SUPFAM" id="SSF46626">
    <property type="entry name" value="Cytochrome c"/>
    <property type="match status" value="1"/>
</dbReference>
<evidence type="ECO:0000313" key="9">
    <source>
        <dbReference type="Proteomes" id="UP000179362"/>
    </source>
</evidence>
<name>A0A1F6TVD4_9PROT</name>
<dbReference type="Pfam" id="PF13442">
    <property type="entry name" value="Cytochrome_CBB3"/>
    <property type="match status" value="1"/>
</dbReference>
<evidence type="ECO:0000256" key="5">
    <source>
        <dbReference type="ARBA" id="ARBA00023004"/>
    </source>
</evidence>
<comment type="caution">
    <text evidence="8">The sequence shown here is derived from an EMBL/GenBank/DDBJ whole genome shotgun (WGS) entry which is preliminary data.</text>
</comment>
<evidence type="ECO:0000256" key="4">
    <source>
        <dbReference type="ARBA" id="ARBA00022982"/>
    </source>
</evidence>
<evidence type="ECO:0000256" key="1">
    <source>
        <dbReference type="ARBA" id="ARBA00022448"/>
    </source>
</evidence>
<dbReference type="Proteomes" id="UP000179362">
    <property type="component" value="Unassembled WGS sequence"/>
</dbReference>
<accession>A0A1F6TVD4</accession>
<evidence type="ECO:0000259" key="7">
    <source>
        <dbReference type="PROSITE" id="PS51007"/>
    </source>
</evidence>